<keyword evidence="1" id="KW-0812">Transmembrane</keyword>
<evidence type="ECO:0000313" key="2">
    <source>
        <dbReference type="EMBL" id="PAV30992.1"/>
    </source>
</evidence>
<dbReference type="Proteomes" id="UP000218887">
    <property type="component" value="Unassembled WGS sequence"/>
</dbReference>
<proteinExistence type="predicted"/>
<comment type="caution">
    <text evidence="2">The sequence shown here is derived from an EMBL/GenBank/DDBJ whole genome shotgun (WGS) entry which is preliminary data.</text>
</comment>
<keyword evidence="3" id="KW-1185">Reference proteome</keyword>
<dbReference type="EMBL" id="NPOA01000002">
    <property type="protein sequence ID" value="PAV30992.1"/>
    <property type="molecule type" value="Genomic_DNA"/>
</dbReference>
<evidence type="ECO:0000313" key="3">
    <source>
        <dbReference type="Proteomes" id="UP000218887"/>
    </source>
</evidence>
<reference evidence="2 3" key="1">
    <citation type="submission" date="2017-08" db="EMBL/GenBank/DDBJ databases">
        <title>Virgibacillus indicus sp. nov. and Virgibacillus profoundi sp. nov, two moderately halophilic bacteria isolated from marine sediment by using the Microfluidic Streak Plate.</title>
        <authorList>
            <person name="Xu B."/>
            <person name="Hu B."/>
            <person name="Wang J."/>
            <person name="Zhu Y."/>
            <person name="Huang L."/>
            <person name="Du W."/>
            <person name="Huang Y."/>
        </authorList>
    </citation>
    <scope>NUCLEOTIDE SEQUENCE [LARGE SCALE GENOMIC DNA]</scope>
    <source>
        <strain evidence="2 3">IO3-P3-H5</strain>
    </source>
</reference>
<keyword evidence="1" id="KW-1133">Transmembrane helix</keyword>
<accession>A0A2A2IHI8</accession>
<feature type="transmembrane region" description="Helical" evidence="1">
    <location>
        <begin position="21"/>
        <end position="38"/>
    </location>
</feature>
<sequence>MKVTKENAPRIYATARSLMTVLNFEVVLLTAYMTWGMVQTGKGKDTLGIGALGYPFANYYPIRHGCIFYG</sequence>
<protein>
    <submittedName>
        <fullName evidence="2">Uncharacterized protein</fullName>
    </submittedName>
</protein>
<name>A0A2A2IHI8_9BACI</name>
<dbReference type="AlphaFoldDB" id="A0A2A2IHI8"/>
<keyword evidence="1" id="KW-0472">Membrane</keyword>
<organism evidence="2 3">
    <name type="scientific">Virgibacillus profundi</name>
    <dbReference type="NCBI Taxonomy" id="2024555"/>
    <lineage>
        <taxon>Bacteria</taxon>
        <taxon>Bacillati</taxon>
        <taxon>Bacillota</taxon>
        <taxon>Bacilli</taxon>
        <taxon>Bacillales</taxon>
        <taxon>Bacillaceae</taxon>
        <taxon>Virgibacillus</taxon>
    </lineage>
</organism>
<evidence type="ECO:0000256" key="1">
    <source>
        <dbReference type="SAM" id="Phobius"/>
    </source>
</evidence>
<gene>
    <name evidence="2" type="ORF">CIL05_04595</name>
</gene>